<dbReference type="AlphaFoldDB" id="A0A565AL18"/>
<accession>A0A565AL18</accession>
<reference evidence="1" key="1">
    <citation type="submission" date="2019-07" db="EMBL/GenBank/DDBJ databases">
        <authorList>
            <person name="Dittberner H."/>
        </authorList>
    </citation>
    <scope>NUCLEOTIDE SEQUENCE [LARGE SCALE GENOMIC DNA]</scope>
</reference>
<dbReference type="Proteomes" id="UP000489600">
    <property type="component" value="Unassembled WGS sequence"/>
</dbReference>
<dbReference type="OrthoDB" id="1109741at2759"/>
<protein>
    <submittedName>
        <fullName evidence="1">Uncharacterized protein</fullName>
    </submittedName>
</protein>
<comment type="caution">
    <text evidence="1">The sequence shown here is derived from an EMBL/GenBank/DDBJ whole genome shotgun (WGS) entry which is preliminary data.</text>
</comment>
<keyword evidence="2" id="KW-1185">Reference proteome</keyword>
<evidence type="ECO:0000313" key="1">
    <source>
        <dbReference type="EMBL" id="VVA90106.1"/>
    </source>
</evidence>
<proteinExistence type="predicted"/>
<gene>
    <name evidence="1" type="ORF">ANE_LOCUS551</name>
</gene>
<organism evidence="1 2">
    <name type="scientific">Arabis nemorensis</name>
    <dbReference type="NCBI Taxonomy" id="586526"/>
    <lineage>
        <taxon>Eukaryota</taxon>
        <taxon>Viridiplantae</taxon>
        <taxon>Streptophyta</taxon>
        <taxon>Embryophyta</taxon>
        <taxon>Tracheophyta</taxon>
        <taxon>Spermatophyta</taxon>
        <taxon>Magnoliopsida</taxon>
        <taxon>eudicotyledons</taxon>
        <taxon>Gunneridae</taxon>
        <taxon>Pentapetalae</taxon>
        <taxon>rosids</taxon>
        <taxon>malvids</taxon>
        <taxon>Brassicales</taxon>
        <taxon>Brassicaceae</taxon>
        <taxon>Arabideae</taxon>
        <taxon>Arabis</taxon>
    </lineage>
</organism>
<evidence type="ECO:0000313" key="2">
    <source>
        <dbReference type="Proteomes" id="UP000489600"/>
    </source>
</evidence>
<dbReference type="EMBL" id="CABITT030000001">
    <property type="protein sequence ID" value="VVA90106.1"/>
    <property type="molecule type" value="Genomic_DNA"/>
</dbReference>
<name>A0A565AL18_9BRAS</name>
<sequence>MKRNGSGPSLSSLIKSLDDAMRSKKRIDSRSRPVGMWITGIKRPLLQNFGAILKPRILLLQAIKKLVRERKEAIFAKGKIYMCFKFPSRIRLWMIEADVKFLEGEVAKNVDAYLKLARELQPHLFPYTNNKCFEAKNITSAEMELLRLEWNQGNKFTEDGDGDGGDLA</sequence>